<sequence>MRERRWESQEAIGFDAVVALSRSLSERGLDVKGIDKEVSCYFEEFWVKTLDEINRLEAWPVDEVTLVQVNDRWEGDFFVLAGSHYDLFRRHLSMEAYLSLSHPWSIPPELKVRLHQHEAMFWIGFRQDHGFIRVRLTPNEIITPGERRGDQRRFSWLSERASLFAAAVEVLDLPLFVEWEKGSLSLSSEDPAWPVSCSWPDAFGPCQFEQIVADPYQLLVPAARLISKRGVRPATIRTFFSGFTPEALALFHRLQPLSRLLYRGYIQAPLKDLPKMVEAIGPAARVLANLCEFRTGQLLPEGEEAYAVVGVVGGPSGYKIEIRLNRAPLPEERMEEWLQRLTGIPMRYAPLSLY</sequence>
<accession>A0A7X6DPF4</accession>
<organism evidence="1 2">
    <name type="scientific">Candidatus Manganitrophus noduliformans</name>
    <dbReference type="NCBI Taxonomy" id="2606439"/>
    <lineage>
        <taxon>Bacteria</taxon>
        <taxon>Pseudomonadati</taxon>
        <taxon>Nitrospirota</taxon>
        <taxon>Nitrospiria</taxon>
        <taxon>Candidatus Troglogloeales</taxon>
        <taxon>Candidatus Manganitrophaceae</taxon>
        <taxon>Candidatus Manganitrophus</taxon>
    </lineage>
</organism>
<dbReference type="EMBL" id="VTOW01000002">
    <property type="protein sequence ID" value="NKE70947.1"/>
    <property type="molecule type" value="Genomic_DNA"/>
</dbReference>
<dbReference type="AlphaFoldDB" id="A0A7X6DPF4"/>
<gene>
    <name evidence="1" type="ORF">MNODULE_09370</name>
</gene>
<protein>
    <submittedName>
        <fullName evidence="1">Uncharacterized protein</fullName>
    </submittedName>
</protein>
<evidence type="ECO:0000313" key="2">
    <source>
        <dbReference type="Proteomes" id="UP000534783"/>
    </source>
</evidence>
<evidence type="ECO:0000313" key="1">
    <source>
        <dbReference type="EMBL" id="NKE70947.1"/>
    </source>
</evidence>
<dbReference type="Proteomes" id="UP000534783">
    <property type="component" value="Unassembled WGS sequence"/>
</dbReference>
<comment type="caution">
    <text evidence="1">The sequence shown here is derived from an EMBL/GenBank/DDBJ whole genome shotgun (WGS) entry which is preliminary data.</text>
</comment>
<name>A0A7X6DPF4_9BACT</name>
<reference evidence="1 2" key="1">
    <citation type="journal article" date="2020" name="Nature">
        <title>Bacterial chemolithoautotrophy via manganese oxidation.</title>
        <authorList>
            <person name="Yu H."/>
            <person name="Leadbetter J.R."/>
        </authorList>
    </citation>
    <scope>NUCLEOTIDE SEQUENCE [LARGE SCALE GENOMIC DNA]</scope>
    <source>
        <strain evidence="1 2">Mn-1</strain>
    </source>
</reference>
<keyword evidence="2" id="KW-1185">Reference proteome</keyword>
<proteinExistence type="predicted"/>
<dbReference type="RefSeq" id="WP_168059293.1">
    <property type="nucleotide sequence ID" value="NZ_VTOW01000002.1"/>
</dbReference>